<name>S2RCS9_LACPA</name>
<dbReference type="Proteomes" id="UP000014243">
    <property type="component" value="Unassembled WGS sequence"/>
</dbReference>
<evidence type="ECO:0000256" key="1">
    <source>
        <dbReference type="SAM" id="Phobius"/>
    </source>
</evidence>
<keyword evidence="1" id="KW-1133">Transmembrane helix</keyword>
<comment type="caution">
    <text evidence="2">The sequence shown here is derived from an EMBL/GenBank/DDBJ whole genome shotgun (WGS) entry which is preliminary data.</text>
</comment>
<gene>
    <name evidence="2" type="ORF">Lpp126_09819</name>
</gene>
<keyword evidence="2" id="KW-0808">Transferase</keyword>
<dbReference type="AlphaFoldDB" id="S2RCS9"/>
<feature type="transmembrane region" description="Helical" evidence="1">
    <location>
        <begin position="83"/>
        <end position="101"/>
    </location>
</feature>
<keyword evidence="1" id="KW-0812">Transmembrane</keyword>
<keyword evidence="1" id="KW-0472">Membrane</keyword>
<keyword evidence="2" id="KW-0012">Acyltransferase</keyword>
<feature type="transmembrane region" description="Helical" evidence="1">
    <location>
        <begin position="58"/>
        <end position="77"/>
    </location>
</feature>
<organism evidence="2 3">
    <name type="scientific">Lacticaseibacillus paracasei subsp. paracasei Lpp126</name>
    <dbReference type="NCBI Taxonomy" id="1256206"/>
    <lineage>
        <taxon>Bacteria</taxon>
        <taxon>Bacillati</taxon>
        <taxon>Bacillota</taxon>
        <taxon>Bacilli</taxon>
        <taxon>Lactobacillales</taxon>
        <taxon>Lactobacillaceae</taxon>
        <taxon>Lacticaseibacillus</taxon>
    </lineage>
</organism>
<reference evidence="2 3" key="1">
    <citation type="journal article" date="2013" name="PLoS ONE">
        <title>Lactobacillus paracasei comparative genomics: towards species pan-genome definition and exploitation of diversity.</title>
        <authorList>
            <person name="Smokvina T."/>
            <person name="Wels M."/>
            <person name="Polka J."/>
            <person name="Chervaux C."/>
            <person name="Brisse S."/>
            <person name="Boekhorst J."/>
            <person name="van Hylckama Vlieg J.E."/>
            <person name="Siezen R.J."/>
        </authorList>
    </citation>
    <scope>NUCLEOTIDE SEQUENCE [LARGE SCALE GENOMIC DNA]</scope>
    <source>
        <strain evidence="2 3">Lpp126</strain>
    </source>
</reference>
<feature type="non-terminal residue" evidence="2">
    <location>
        <position position="1"/>
    </location>
</feature>
<feature type="non-terminal residue" evidence="2">
    <location>
        <position position="175"/>
    </location>
</feature>
<proteinExistence type="predicted"/>
<sequence length="175" mass="21056">YYLYYAMTQSMSLLYFVEDLWSRFIHGHSLVEFTWFIEVILFLYATFYLAAKLVRFKILPMIILITLAVLLFAFIVYKLKFGNFWYDSILCFPLGLFWAWIEPQIIKYIRNWPIYISSISVTFVLFFVLFFQMKKLAPFSSLFLTTCIMLISYRLTLKNSFLLKVKKIGLEVYLY</sequence>
<feature type="transmembrane region" description="Helical" evidence="1">
    <location>
        <begin position="139"/>
        <end position="157"/>
    </location>
</feature>
<evidence type="ECO:0000313" key="2">
    <source>
        <dbReference type="EMBL" id="EPC75029.1"/>
    </source>
</evidence>
<dbReference type="GO" id="GO:0016746">
    <property type="term" value="F:acyltransferase activity"/>
    <property type="evidence" value="ECO:0007669"/>
    <property type="project" value="UniProtKB-KW"/>
</dbReference>
<evidence type="ECO:0000313" key="3">
    <source>
        <dbReference type="Proteomes" id="UP000014243"/>
    </source>
</evidence>
<feature type="transmembrane region" description="Helical" evidence="1">
    <location>
        <begin position="33"/>
        <end position="51"/>
    </location>
</feature>
<protein>
    <submittedName>
        <fullName evidence="2">Acyltransferase 3</fullName>
    </submittedName>
</protein>
<feature type="transmembrane region" description="Helical" evidence="1">
    <location>
        <begin position="113"/>
        <end position="133"/>
    </location>
</feature>
<accession>S2RCS9</accession>
<dbReference type="EMBL" id="ANKC01000703">
    <property type="protein sequence ID" value="EPC75029.1"/>
    <property type="molecule type" value="Genomic_DNA"/>
</dbReference>